<feature type="region of interest" description="Disordered" evidence="1">
    <location>
        <begin position="15"/>
        <end position="40"/>
    </location>
</feature>
<keyword evidence="3" id="KW-1185">Reference proteome</keyword>
<evidence type="ECO:0000256" key="1">
    <source>
        <dbReference type="SAM" id="MobiDB-lite"/>
    </source>
</evidence>
<dbReference type="EMBL" id="CP012332">
    <property type="protein sequence ID" value="AKU90751.1"/>
    <property type="molecule type" value="Genomic_DNA"/>
</dbReference>
<gene>
    <name evidence="2" type="ORF">AKJ08_1138</name>
</gene>
<dbReference type="AlphaFoldDB" id="A0A0K1PBH3"/>
<reference evidence="2 3" key="1">
    <citation type="submission" date="2015-08" db="EMBL/GenBank/DDBJ databases">
        <authorList>
            <person name="Babu N.S."/>
            <person name="Beckwith C.J."/>
            <person name="Beseler K.G."/>
            <person name="Brison A."/>
            <person name="Carone J.V."/>
            <person name="Caskin T.P."/>
            <person name="Diamond M."/>
            <person name="Durham M.E."/>
            <person name="Foxe J.M."/>
            <person name="Go M."/>
            <person name="Henderson B.A."/>
            <person name="Jones I.B."/>
            <person name="McGettigan J.A."/>
            <person name="Micheletti S.J."/>
            <person name="Nasrallah M.E."/>
            <person name="Ortiz D."/>
            <person name="Piller C.R."/>
            <person name="Privatt S.R."/>
            <person name="Schneider S.L."/>
            <person name="Sharp S."/>
            <person name="Smith T.C."/>
            <person name="Stanton J.D."/>
            <person name="Ullery H.E."/>
            <person name="Wilson R.J."/>
            <person name="Serrano M.G."/>
            <person name="Buck G."/>
            <person name="Lee V."/>
            <person name="Wang Y."/>
            <person name="Carvalho R."/>
            <person name="Voegtly L."/>
            <person name="Shi R."/>
            <person name="Duckworth R."/>
            <person name="Johnson A."/>
            <person name="Loviza R."/>
            <person name="Walstead R."/>
            <person name="Shah Z."/>
            <person name="Kiflezghi M."/>
            <person name="Wade K."/>
            <person name="Ball S.L."/>
            <person name="Bradley K.W."/>
            <person name="Asai D.J."/>
            <person name="Bowman C.A."/>
            <person name="Russell D.A."/>
            <person name="Pope W.H."/>
            <person name="Jacobs-Sera D."/>
            <person name="Hendrix R.W."/>
            <person name="Hatfull G.F."/>
        </authorList>
    </citation>
    <scope>NUCLEOTIDE SEQUENCE [LARGE SCALE GENOMIC DNA]</scope>
    <source>
        <strain evidence="2 3">DSM 27710</strain>
    </source>
</reference>
<evidence type="ECO:0000313" key="2">
    <source>
        <dbReference type="EMBL" id="AKU90751.1"/>
    </source>
</evidence>
<organism evidence="2 3">
    <name type="scientific">Vulgatibacter incomptus</name>
    <dbReference type="NCBI Taxonomy" id="1391653"/>
    <lineage>
        <taxon>Bacteria</taxon>
        <taxon>Pseudomonadati</taxon>
        <taxon>Myxococcota</taxon>
        <taxon>Myxococcia</taxon>
        <taxon>Myxococcales</taxon>
        <taxon>Cystobacterineae</taxon>
        <taxon>Vulgatibacteraceae</taxon>
        <taxon>Vulgatibacter</taxon>
    </lineage>
</organism>
<sequence>MHDVYLEGVVPHLARKRRHSSGDARLARQVGFRHSQRCRK</sequence>
<evidence type="ECO:0000313" key="3">
    <source>
        <dbReference type="Proteomes" id="UP000055590"/>
    </source>
</evidence>
<accession>A0A0K1PBH3</accession>
<proteinExistence type="predicted"/>
<protein>
    <submittedName>
        <fullName evidence="2">Mobile element protein</fullName>
    </submittedName>
</protein>
<name>A0A0K1PBH3_9BACT</name>
<dbReference type="Proteomes" id="UP000055590">
    <property type="component" value="Chromosome"/>
</dbReference>
<dbReference type="KEGG" id="vin:AKJ08_1138"/>